<name>A0A9N9KRC4_9HELO</name>
<reference evidence="2" key="1">
    <citation type="submission" date="2021-07" db="EMBL/GenBank/DDBJ databases">
        <authorList>
            <person name="Durling M."/>
        </authorList>
    </citation>
    <scope>NUCLEOTIDE SEQUENCE</scope>
</reference>
<accession>A0A9N9KRC4</accession>
<keyword evidence="1" id="KW-0732">Signal</keyword>
<feature type="signal peptide" evidence="1">
    <location>
        <begin position="1"/>
        <end position="25"/>
    </location>
</feature>
<evidence type="ECO:0000313" key="2">
    <source>
        <dbReference type="EMBL" id="CAG8951313.1"/>
    </source>
</evidence>
<evidence type="ECO:0000256" key="1">
    <source>
        <dbReference type="SAM" id="SignalP"/>
    </source>
</evidence>
<evidence type="ECO:0000313" key="3">
    <source>
        <dbReference type="Proteomes" id="UP000696280"/>
    </source>
</evidence>
<dbReference type="Proteomes" id="UP000696280">
    <property type="component" value="Unassembled WGS sequence"/>
</dbReference>
<feature type="chain" id="PRO_5040317388" description="Secreted protein" evidence="1">
    <location>
        <begin position="26"/>
        <end position="127"/>
    </location>
</feature>
<organism evidence="2 3">
    <name type="scientific">Hymenoscyphus fraxineus</name>
    <dbReference type="NCBI Taxonomy" id="746836"/>
    <lineage>
        <taxon>Eukaryota</taxon>
        <taxon>Fungi</taxon>
        <taxon>Dikarya</taxon>
        <taxon>Ascomycota</taxon>
        <taxon>Pezizomycotina</taxon>
        <taxon>Leotiomycetes</taxon>
        <taxon>Helotiales</taxon>
        <taxon>Helotiaceae</taxon>
        <taxon>Hymenoscyphus</taxon>
    </lineage>
</organism>
<sequence>MMVLFARVMALGLGHLTFLLTIWNGEDIGGTEDLSPACGRITASCNDDNQSRSCRAAVNSCAFGNPWRCSRKLVHIGNPLHLHRTTINFQQGRSACNLPNHPPPSAIINAIFLTCRSPSFYPFSAQP</sequence>
<gene>
    <name evidence="2" type="ORF">HYFRA_00008063</name>
</gene>
<comment type="caution">
    <text evidence="2">The sequence shown here is derived from an EMBL/GenBank/DDBJ whole genome shotgun (WGS) entry which is preliminary data.</text>
</comment>
<dbReference type="AlphaFoldDB" id="A0A9N9KRC4"/>
<proteinExistence type="predicted"/>
<dbReference type="EMBL" id="CAJVRL010000041">
    <property type="protein sequence ID" value="CAG8951313.1"/>
    <property type="molecule type" value="Genomic_DNA"/>
</dbReference>
<keyword evidence="3" id="KW-1185">Reference proteome</keyword>
<evidence type="ECO:0008006" key="4">
    <source>
        <dbReference type="Google" id="ProtNLM"/>
    </source>
</evidence>
<protein>
    <recommendedName>
        <fullName evidence="4">Secreted protein</fullName>
    </recommendedName>
</protein>